<dbReference type="Gene3D" id="3.40.50.300">
    <property type="entry name" value="P-loop containing nucleotide triphosphate hydrolases"/>
    <property type="match status" value="1"/>
</dbReference>
<reference evidence="1" key="1">
    <citation type="submission" date="2021-10" db="EMBL/GenBank/DDBJ databases">
        <title>Tropical sea cucumber genome reveals ecological adaptation and Cuvierian tubules defense mechanism.</title>
        <authorList>
            <person name="Chen T."/>
        </authorList>
    </citation>
    <scope>NUCLEOTIDE SEQUENCE</scope>
    <source>
        <strain evidence="1">Nanhai2018</strain>
        <tissue evidence="1">Muscle</tissue>
    </source>
</reference>
<sequence length="303" mass="35256">MADSSFSDAQIPRIFLWCVPRSCSTAFTKMMSFVDGVEIWFEPYTMSFFQKSYWSQNIENKAKADVIRNAKAQVHDYSSSGTNFGNHRPLSTFSYESTKDLLEGKPQNPDAKFIFIKDMAQAIHGMYEFLPQKVPCKYAFLIRHPYRFVPSYLNMLEPFKPEQKQGDQKHDDFDPLLQGGRDQILALWKHVRENIDPDPIVIDSDEMLKKPGEILPQLFGRLGIPWKDSYLNWSEDNAILKSWIMAIELSFFNRDVHGRAKASSHFEFDEKPLPDINDMNPDAIRLVNMFMPGYEEMYKHALK</sequence>
<dbReference type="EMBL" id="JAIZAY010000007">
    <property type="protein sequence ID" value="KAJ8039156.1"/>
    <property type="molecule type" value="Genomic_DNA"/>
</dbReference>
<dbReference type="SUPFAM" id="SSF52540">
    <property type="entry name" value="P-loop containing nucleoside triphosphate hydrolases"/>
    <property type="match status" value="1"/>
</dbReference>
<dbReference type="AlphaFoldDB" id="A0A9Q1C790"/>
<accession>A0A9Q1C790</accession>
<proteinExistence type="predicted"/>
<dbReference type="PANTHER" id="PTHR48312:SF1">
    <property type="entry name" value="SULFOTRANSFERASE"/>
    <property type="match status" value="1"/>
</dbReference>
<gene>
    <name evidence="1" type="ORF">HOLleu_16786</name>
</gene>
<dbReference type="OrthoDB" id="25921at2759"/>
<comment type="caution">
    <text evidence="1">The sequence shown here is derived from an EMBL/GenBank/DDBJ whole genome shotgun (WGS) entry which is preliminary data.</text>
</comment>
<evidence type="ECO:0000313" key="1">
    <source>
        <dbReference type="EMBL" id="KAJ8039156.1"/>
    </source>
</evidence>
<dbReference type="InterPro" id="IPR027417">
    <property type="entry name" value="P-loop_NTPase"/>
</dbReference>
<evidence type="ECO:0008006" key="3">
    <source>
        <dbReference type="Google" id="ProtNLM"/>
    </source>
</evidence>
<protein>
    <recommendedName>
        <fullName evidence="3">Sulfotransferase family protein</fullName>
    </recommendedName>
</protein>
<dbReference type="Proteomes" id="UP001152320">
    <property type="component" value="Chromosome 7"/>
</dbReference>
<organism evidence="1 2">
    <name type="scientific">Holothuria leucospilota</name>
    <name type="common">Black long sea cucumber</name>
    <name type="synonym">Mertensiothuria leucospilota</name>
    <dbReference type="NCBI Taxonomy" id="206669"/>
    <lineage>
        <taxon>Eukaryota</taxon>
        <taxon>Metazoa</taxon>
        <taxon>Echinodermata</taxon>
        <taxon>Eleutherozoa</taxon>
        <taxon>Echinozoa</taxon>
        <taxon>Holothuroidea</taxon>
        <taxon>Aspidochirotacea</taxon>
        <taxon>Aspidochirotida</taxon>
        <taxon>Holothuriidae</taxon>
        <taxon>Holothuria</taxon>
    </lineage>
</organism>
<evidence type="ECO:0000313" key="2">
    <source>
        <dbReference type="Proteomes" id="UP001152320"/>
    </source>
</evidence>
<dbReference type="PANTHER" id="PTHR48312">
    <property type="match status" value="1"/>
</dbReference>
<keyword evidence="2" id="KW-1185">Reference proteome</keyword>
<name>A0A9Q1C790_HOLLE</name>